<dbReference type="SUPFAM" id="SSF52540">
    <property type="entry name" value="P-loop containing nucleoside triphosphate hydrolases"/>
    <property type="match status" value="1"/>
</dbReference>
<dbReference type="OrthoDB" id="9802264at2"/>
<gene>
    <name evidence="6" type="ORF">DK427_12890</name>
</gene>
<evidence type="ECO:0000256" key="3">
    <source>
        <dbReference type="ARBA" id="ARBA00022741"/>
    </source>
</evidence>
<dbReference type="KEGG" id="meti:DK427_12890"/>
<dbReference type="GO" id="GO:0043190">
    <property type="term" value="C:ATP-binding cassette (ABC) transporter complex"/>
    <property type="evidence" value="ECO:0007669"/>
    <property type="project" value="InterPro"/>
</dbReference>
<keyword evidence="4 6" id="KW-0067">ATP-binding</keyword>
<proteinExistence type="inferred from homology"/>
<evidence type="ECO:0000259" key="5">
    <source>
        <dbReference type="PROSITE" id="PS50893"/>
    </source>
</evidence>
<dbReference type="GO" id="GO:0016887">
    <property type="term" value="F:ATP hydrolysis activity"/>
    <property type="evidence" value="ECO:0007669"/>
    <property type="project" value="InterPro"/>
</dbReference>
<dbReference type="InterPro" id="IPR017871">
    <property type="entry name" value="ABC_transporter-like_CS"/>
</dbReference>
<dbReference type="PANTHER" id="PTHR42781">
    <property type="entry name" value="SPERMIDINE/PUTRESCINE IMPORT ATP-BINDING PROTEIN POTA"/>
    <property type="match status" value="1"/>
</dbReference>
<dbReference type="InterPro" id="IPR027417">
    <property type="entry name" value="P-loop_NTPase"/>
</dbReference>
<evidence type="ECO:0000256" key="4">
    <source>
        <dbReference type="ARBA" id="ARBA00022840"/>
    </source>
</evidence>
<dbReference type="InterPro" id="IPR003593">
    <property type="entry name" value="AAA+_ATPase"/>
</dbReference>
<dbReference type="FunFam" id="3.40.50.300:FF:000133">
    <property type="entry name" value="Spermidine/putrescine import ATP-binding protein PotA"/>
    <property type="match status" value="1"/>
</dbReference>
<evidence type="ECO:0000256" key="2">
    <source>
        <dbReference type="ARBA" id="ARBA00022448"/>
    </source>
</evidence>
<dbReference type="Proteomes" id="UP000246058">
    <property type="component" value="Chromosome"/>
</dbReference>
<name>A0A2U8VS03_9HYPH</name>
<dbReference type="SMART" id="SM00382">
    <property type="entry name" value="AAA"/>
    <property type="match status" value="1"/>
</dbReference>
<dbReference type="AlphaFoldDB" id="A0A2U8VS03"/>
<dbReference type="RefSeq" id="WP_109951615.1">
    <property type="nucleotide sequence ID" value="NZ_CP029551.1"/>
</dbReference>
<feature type="domain" description="ABC transporter" evidence="5">
    <location>
        <begin position="12"/>
        <end position="240"/>
    </location>
</feature>
<dbReference type="GO" id="GO:0005524">
    <property type="term" value="F:ATP binding"/>
    <property type="evidence" value="ECO:0007669"/>
    <property type="project" value="UniProtKB-KW"/>
</dbReference>
<dbReference type="InterPro" id="IPR003439">
    <property type="entry name" value="ABC_transporter-like_ATP-bd"/>
</dbReference>
<dbReference type="InterPro" id="IPR008995">
    <property type="entry name" value="Mo/tungstate-bd_C_term_dom"/>
</dbReference>
<dbReference type="Pfam" id="PF08402">
    <property type="entry name" value="TOBE_2"/>
    <property type="match status" value="1"/>
</dbReference>
<dbReference type="GO" id="GO:0015847">
    <property type="term" value="P:putrescine transport"/>
    <property type="evidence" value="ECO:0007669"/>
    <property type="project" value="UniProtKB-ARBA"/>
</dbReference>
<sequence length="365" mass="38473">MTATNGASAPLLRLAGVTKRFGGATAVDGVDLALAENEVFCLLGPSGCGKSTLLRLIAGFEQPDAGTIRLGTQDLTGLPAHRRPINMMFQSYALFPHMSVARNVAYGLADRPRAERAGRVADLLRMVRLEDLADRRPDTLSGGQRQRVALARALAREPRLLLLDEPLTALDRALREETQSELRALQRRLRTSFIVVTHDPEEAMRLADRVGVMAQGRIVQVGATAELYDRPASRYVAGLLGDVNLIPGRLGPGEPGGLRAVETASGPLRARAPAAALSEGDAVVVAVRPERVALGPDEAGEGASAGIPATVAERVFLGDRIARALRLSDGSAIRASGPPEGADAFPAGTSVRLRFAAEAATILPA</sequence>
<keyword evidence="3" id="KW-0547">Nucleotide-binding</keyword>
<dbReference type="InterPro" id="IPR013611">
    <property type="entry name" value="Transp-assoc_OB_typ2"/>
</dbReference>
<keyword evidence="2" id="KW-0813">Transport</keyword>
<evidence type="ECO:0000256" key="1">
    <source>
        <dbReference type="ARBA" id="ARBA00005417"/>
    </source>
</evidence>
<dbReference type="InterPro" id="IPR050093">
    <property type="entry name" value="ABC_SmlMolc_Importer"/>
</dbReference>
<keyword evidence="7" id="KW-1185">Reference proteome</keyword>
<reference evidence="6 7" key="1">
    <citation type="submission" date="2018-05" db="EMBL/GenBank/DDBJ databases">
        <title>Complete Genome Sequence of Methylobacterium sp. 17Sr1-43.</title>
        <authorList>
            <person name="Srinivasan S."/>
        </authorList>
    </citation>
    <scope>NUCLEOTIDE SEQUENCE [LARGE SCALE GENOMIC DNA]</scope>
    <source>
        <strain evidence="6 7">17Sr1-43</strain>
    </source>
</reference>
<dbReference type="PROSITE" id="PS50893">
    <property type="entry name" value="ABC_TRANSPORTER_2"/>
    <property type="match status" value="1"/>
</dbReference>
<dbReference type="Gene3D" id="2.40.50.100">
    <property type="match status" value="1"/>
</dbReference>
<organism evidence="6 7">
    <name type="scientific">Methylobacterium radiodurans</name>
    <dbReference type="NCBI Taxonomy" id="2202828"/>
    <lineage>
        <taxon>Bacteria</taxon>
        <taxon>Pseudomonadati</taxon>
        <taxon>Pseudomonadota</taxon>
        <taxon>Alphaproteobacteria</taxon>
        <taxon>Hyphomicrobiales</taxon>
        <taxon>Methylobacteriaceae</taxon>
        <taxon>Methylobacterium</taxon>
    </lineage>
</organism>
<dbReference type="PANTHER" id="PTHR42781:SF4">
    <property type="entry name" value="SPERMIDINE_PUTRESCINE IMPORT ATP-BINDING PROTEIN POTA"/>
    <property type="match status" value="1"/>
</dbReference>
<protein>
    <submittedName>
        <fullName evidence="6">Polyamine ABC transporter ATP-binding protein</fullName>
    </submittedName>
</protein>
<comment type="similarity">
    <text evidence="1">Belongs to the ABC transporter superfamily.</text>
</comment>
<accession>A0A2U8VS03</accession>
<evidence type="ECO:0000313" key="7">
    <source>
        <dbReference type="Proteomes" id="UP000246058"/>
    </source>
</evidence>
<dbReference type="Gene3D" id="3.40.50.300">
    <property type="entry name" value="P-loop containing nucleotide triphosphate hydrolases"/>
    <property type="match status" value="1"/>
</dbReference>
<dbReference type="EMBL" id="CP029551">
    <property type="protein sequence ID" value="AWN36514.1"/>
    <property type="molecule type" value="Genomic_DNA"/>
</dbReference>
<dbReference type="Pfam" id="PF00005">
    <property type="entry name" value="ABC_tran"/>
    <property type="match status" value="1"/>
</dbReference>
<dbReference type="PROSITE" id="PS00211">
    <property type="entry name" value="ABC_TRANSPORTER_1"/>
    <property type="match status" value="1"/>
</dbReference>
<dbReference type="GO" id="GO:0022857">
    <property type="term" value="F:transmembrane transporter activity"/>
    <property type="evidence" value="ECO:0007669"/>
    <property type="project" value="InterPro"/>
</dbReference>
<evidence type="ECO:0000313" key="6">
    <source>
        <dbReference type="EMBL" id="AWN36514.1"/>
    </source>
</evidence>
<dbReference type="SUPFAM" id="SSF50331">
    <property type="entry name" value="MOP-like"/>
    <property type="match status" value="1"/>
</dbReference>